<evidence type="ECO:0000256" key="4">
    <source>
        <dbReference type="ARBA" id="ARBA00022544"/>
    </source>
</evidence>
<feature type="transmembrane region" description="Helical" evidence="8">
    <location>
        <begin position="41"/>
        <end position="62"/>
    </location>
</feature>
<feature type="transmembrane region" description="Helical" evidence="8">
    <location>
        <begin position="337"/>
        <end position="356"/>
    </location>
</feature>
<feature type="transmembrane region" description="Helical" evidence="8">
    <location>
        <begin position="117"/>
        <end position="135"/>
    </location>
</feature>
<reference evidence="9 10" key="1">
    <citation type="journal article" date="2009" name="Int. J. Syst. Evol. Microbiol.">
        <title>Paenibacillus contaminans sp. nov., isolated from a contaminated laboratory plate.</title>
        <authorList>
            <person name="Chou J.H."/>
            <person name="Lee J.H."/>
            <person name="Lin M.C."/>
            <person name="Chang P.S."/>
            <person name="Arun A.B."/>
            <person name="Young C.C."/>
            <person name="Chen W.M."/>
        </authorList>
    </citation>
    <scope>NUCLEOTIDE SEQUENCE [LARGE SCALE GENOMIC DNA]</scope>
    <source>
        <strain evidence="9 10">CKOBP-6</strain>
    </source>
</reference>
<accession>A0A329MML3</accession>
<comment type="similarity">
    <text evidence="2">Belongs to the amino acid-polyamine-organocation (APC) superfamily. Spore germination protein (SGP) (TC 2.A.3.9) family.</text>
</comment>
<evidence type="ECO:0000256" key="3">
    <source>
        <dbReference type="ARBA" id="ARBA00022448"/>
    </source>
</evidence>
<dbReference type="InterPro" id="IPR004761">
    <property type="entry name" value="Spore_GerAB"/>
</dbReference>
<name>A0A329MML3_9BACL</name>
<dbReference type="PANTHER" id="PTHR34975:SF2">
    <property type="entry name" value="SPORE GERMINATION PROTEIN A2"/>
    <property type="match status" value="1"/>
</dbReference>
<keyword evidence="4" id="KW-0309">Germination</keyword>
<dbReference type="PANTHER" id="PTHR34975">
    <property type="entry name" value="SPORE GERMINATION PROTEIN A2"/>
    <property type="match status" value="1"/>
</dbReference>
<dbReference type="NCBIfam" id="TIGR00912">
    <property type="entry name" value="2A0309"/>
    <property type="match status" value="1"/>
</dbReference>
<keyword evidence="10" id="KW-1185">Reference proteome</keyword>
<keyword evidence="7 8" id="KW-0472">Membrane</keyword>
<dbReference type="OrthoDB" id="2381188at2"/>
<dbReference type="EMBL" id="QMFB01000005">
    <property type="protein sequence ID" value="RAV21181.1"/>
    <property type="molecule type" value="Genomic_DNA"/>
</dbReference>
<dbReference type="GO" id="GO:0009847">
    <property type="term" value="P:spore germination"/>
    <property type="evidence" value="ECO:0007669"/>
    <property type="project" value="InterPro"/>
</dbReference>
<sequence length="364" mass="40899">MNNSTGQVSFLQVFMIIMLFNGLLSHVIVNPMLLDASGRDAWISVLLTAVPYVPWCVLLVYIMNKSGRQKLQPWLAERTSPLLSWLMLAPVILQLYMIGGMTIIQTSLWTVSNYLPATPQFVLVIILVIVCHFSAKYGINTIAIGAGILLPAVVCLGYFVSIANTSEKNWLLLKPFLEHGWEPAFKGMLYSGGAFVELSLLLLLQHQLKKKVRPWQVILLGLVLVYITLGPIVGAITEFGPLESAKQMVSPYEQWRLVTIGNYMEHVDFLSVFQWLAGATVRISLAQFLLTDLIPFRKSESRSRFLLAITISYLALAAAISRYNTFYLNMFERYLEVSLFVTLFLTVTWAVIAWIAKPAKEGLT</sequence>
<evidence type="ECO:0000256" key="1">
    <source>
        <dbReference type="ARBA" id="ARBA00004141"/>
    </source>
</evidence>
<evidence type="ECO:0000313" key="10">
    <source>
        <dbReference type="Proteomes" id="UP000250369"/>
    </source>
</evidence>
<evidence type="ECO:0000256" key="5">
    <source>
        <dbReference type="ARBA" id="ARBA00022692"/>
    </source>
</evidence>
<evidence type="ECO:0000256" key="6">
    <source>
        <dbReference type="ARBA" id="ARBA00022989"/>
    </source>
</evidence>
<protein>
    <submittedName>
        <fullName evidence="9">Spore gernimation protein</fullName>
    </submittedName>
</protein>
<feature type="transmembrane region" description="Helical" evidence="8">
    <location>
        <begin position="142"/>
        <end position="163"/>
    </location>
</feature>
<comment type="subcellular location">
    <subcellularLocation>
        <location evidence="1">Membrane</location>
        <topology evidence="1">Multi-pass membrane protein</topology>
    </subcellularLocation>
</comment>
<dbReference type="Pfam" id="PF03845">
    <property type="entry name" value="Spore_permease"/>
    <property type="match status" value="1"/>
</dbReference>
<evidence type="ECO:0000256" key="2">
    <source>
        <dbReference type="ARBA" id="ARBA00007998"/>
    </source>
</evidence>
<keyword evidence="6 8" id="KW-1133">Transmembrane helix</keyword>
<gene>
    <name evidence="9" type="ORF">DQG23_10985</name>
</gene>
<dbReference type="GO" id="GO:0016020">
    <property type="term" value="C:membrane"/>
    <property type="evidence" value="ECO:0007669"/>
    <property type="project" value="UniProtKB-SubCell"/>
</dbReference>
<dbReference type="Proteomes" id="UP000250369">
    <property type="component" value="Unassembled WGS sequence"/>
</dbReference>
<feature type="transmembrane region" description="Helical" evidence="8">
    <location>
        <begin position="82"/>
        <end position="105"/>
    </location>
</feature>
<feature type="transmembrane region" description="Helical" evidence="8">
    <location>
        <begin position="183"/>
        <end position="204"/>
    </location>
</feature>
<organism evidence="9 10">
    <name type="scientific">Paenibacillus contaminans</name>
    <dbReference type="NCBI Taxonomy" id="450362"/>
    <lineage>
        <taxon>Bacteria</taxon>
        <taxon>Bacillati</taxon>
        <taxon>Bacillota</taxon>
        <taxon>Bacilli</taxon>
        <taxon>Bacillales</taxon>
        <taxon>Paenibacillaceae</taxon>
        <taxon>Paenibacillus</taxon>
    </lineage>
</organism>
<feature type="transmembrane region" description="Helical" evidence="8">
    <location>
        <begin position="9"/>
        <end position="29"/>
    </location>
</feature>
<comment type="caution">
    <text evidence="9">The sequence shown here is derived from an EMBL/GenBank/DDBJ whole genome shotgun (WGS) entry which is preliminary data.</text>
</comment>
<evidence type="ECO:0000313" key="9">
    <source>
        <dbReference type="EMBL" id="RAV21181.1"/>
    </source>
</evidence>
<feature type="transmembrane region" description="Helical" evidence="8">
    <location>
        <begin position="305"/>
        <end position="325"/>
    </location>
</feature>
<feature type="transmembrane region" description="Helical" evidence="8">
    <location>
        <begin position="216"/>
        <end position="236"/>
    </location>
</feature>
<proteinExistence type="inferred from homology"/>
<evidence type="ECO:0000256" key="8">
    <source>
        <dbReference type="SAM" id="Phobius"/>
    </source>
</evidence>
<dbReference type="RefSeq" id="WP_113030883.1">
    <property type="nucleotide sequence ID" value="NZ_QMFB01000005.1"/>
</dbReference>
<evidence type="ECO:0000256" key="7">
    <source>
        <dbReference type="ARBA" id="ARBA00023136"/>
    </source>
</evidence>
<dbReference type="AlphaFoldDB" id="A0A329MML3"/>
<keyword evidence="5 8" id="KW-0812">Transmembrane</keyword>
<keyword evidence="3" id="KW-0813">Transport</keyword>